<dbReference type="Pfam" id="PF13131">
    <property type="entry name" value="DUF3951"/>
    <property type="match status" value="1"/>
</dbReference>
<dbReference type="EMBL" id="VTEG01000004">
    <property type="protein sequence ID" value="TYR99990.1"/>
    <property type="molecule type" value="Genomic_DNA"/>
</dbReference>
<keyword evidence="1" id="KW-1133">Transmembrane helix</keyword>
<dbReference type="AlphaFoldDB" id="A0A5D4MG39"/>
<dbReference type="InterPro" id="IPR025028">
    <property type="entry name" value="DUF3951"/>
</dbReference>
<keyword evidence="1" id="KW-0472">Membrane</keyword>
<protein>
    <submittedName>
        <fullName evidence="2">DUF3951 domain-containing protein</fullName>
    </submittedName>
</protein>
<sequence>MAVFFPAAIIVLVSIGFYKVFLKKKSLSLFYTPFDQVTGQTEVKFHEEHEMPAEDEDQGDGATKA</sequence>
<organism evidence="2 3">
    <name type="scientific">Rossellomorea vietnamensis</name>
    <dbReference type="NCBI Taxonomy" id="218284"/>
    <lineage>
        <taxon>Bacteria</taxon>
        <taxon>Bacillati</taxon>
        <taxon>Bacillota</taxon>
        <taxon>Bacilli</taxon>
        <taxon>Bacillales</taxon>
        <taxon>Bacillaceae</taxon>
        <taxon>Rossellomorea</taxon>
    </lineage>
</organism>
<evidence type="ECO:0000313" key="2">
    <source>
        <dbReference type="EMBL" id="TYR99990.1"/>
    </source>
</evidence>
<name>A0A5D4MG39_9BACI</name>
<evidence type="ECO:0000313" key="3">
    <source>
        <dbReference type="Proteomes" id="UP000325182"/>
    </source>
</evidence>
<comment type="caution">
    <text evidence="2">The sequence shown here is derived from an EMBL/GenBank/DDBJ whole genome shotgun (WGS) entry which is preliminary data.</text>
</comment>
<accession>A0A5D4MG39</accession>
<keyword evidence="1" id="KW-0812">Transmembrane</keyword>
<feature type="transmembrane region" description="Helical" evidence="1">
    <location>
        <begin position="6"/>
        <end position="22"/>
    </location>
</feature>
<evidence type="ECO:0000256" key="1">
    <source>
        <dbReference type="SAM" id="Phobius"/>
    </source>
</evidence>
<proteinExistence type="predicted"/>
<reference evidence="2 3" key="1">
    <citation type="submission" date="2019-08" db="EMBL/GenBank/DDBJ databases">
        <title>Bacillus genomes from the desert of Cuatro Cienegas, Coahuila.</title>
        <authorList>
            <person name="Olmedo-Alvarez G."/>
        </authorList>
    </citation>
    <scope>NUCLEOTIDE SEQUENCE [LARGE SCALE GENOMIC DNA]</scope>
    <source>
        <strain evidence="2 3">CH128b_4D</strain>
    </source>
</reference>
<gene>
    <name evidence="2" type="ORF">FZC84_08170</name>
</gene>
<dbReference type="Proteomes" id="UP000325182">
    <property type="component" value="Unassembled WGS sequence"/>
</dbReference>